<feature type="region of interest" description="Disordered" evidence="1">
    <location>
        <begin position="25"/>
        <end position="82"/>
    </location>
</feature>
<dbReference type="Proteomes" id="UP000236584">
    <property type="component" value="Chromosome"/>
</dbReference>
<feature type="compositionally biased region" description="Low complexity" evidence="1">
    <location>
        <begin position="72"/>
        <end position="82"/>
    </location>
</feature>
<evidence type="ECO:0008006" key="5">
    <source>
        <dbReference type="Google" id="ProtNLM"/>
    </source>
</evidence>
<dbReference type="KEGG" id="srub:C2R22_03820"/>
<keyword evidence="4" id="KW-1185">Reference proteome</keyword>
<keyword evidence="2" id="KW-0472">Membrane</keyword>
<protein>
    <recommendedName>
        <fullName evidence="5">PGF-CTERM sorting domain-containing protein</fullName>
    </recommendedName>
</protein>
<dbReference type="RefSeq" id="WP_103424579.1">
    <property type="nucleotide sequence ID" value="NZ_CP026309.1"/>
</dbReference>
<dbReference type="GeneID" id="35591187"/>
<dbReference type="EMBL" id="CP026309">
    <property type="protein sequence ID" value="AUV80892.1"/>
    <property type="molecule type" value="Genomic_DNA"/>
</dbReference>
<evidence type="ECO:0000313" key="4">
    <source>
        <dbReference type="Proteomes" id="UP000236584"/>
    </source>
</evidence>
<keyword evidence="2" id="KW-1133">Transmembrane helix</keyword>
<feature type="compositionally biased region" description="Low complexity" evidence="1">
    <location>
        <begin position="39"/>
        <end position="54"/>
    </location>
</feature>
<gene>
    <name evidence="3" type="ORF">C2R22_03820</name>
</gene>
<evidence type="ECO:0000256" key="1">
    <source>
        <dbReference type="SAM" id="MobiDB-lite"/>
    </source>
</evidence>
<evidence type="ECO:0000256" key="2">
    <source>
        <dbReference type="SAM" id="Phobius"/>
    </source>
</evidence>
<evidence type="ECO:0000313" key="3">
    <source>
        <dbReference type="EMBL" id="AUV80892.1"/>
    </source>
</evidence>
<sequence>MLATVEVSSGMAGDITLSVEPLQFDADGGASVDPASESGTVTVTAGEDTAATEGDAGDADSETGDASAAPSDAEGADGTAAETTATEFAFPAGGIALTALALTLVTAFVARRRR</sequence>
<name>A0A2I8VG41_9EURY</name>
<organism evidence="3 4">
    <name type="scientific">Salinigranum rubrum</name>
    <dbReference type="NCBI Taxonomy" id="755307"/>
    <lineage>
        <taxon>Archaea</taxon>
        <taxon>Methanobacteriati</taxon>
        <taxon>Methanobacteriota</taxon>
        <taxon>Stenosarchaea group</taxon>
        <taxon>Halobacteria</taxon>
        <taxon>Halobacteriales</taxon>
        <taxon>Haloferacaceae</taxon>
        <taxon>Salinigranum</taxon>
    </lineage>
</organism>
<proteinExistence type="predicted"/>
<dbReference type="OrthoDB" id="330298at2157"/>
<accession>A0A2I8VG41</accession>
<keyword evidence="2" id="KW-0812">Transmembrane</keyword>
<reference evidence="3 4" key="1">
    <citation type="submission" date="2018-01" db="EMBL/GenBank/DDBJ databases">
        <title>Complete genome sequence of Salinigranum rubrum GX10T, an extremely halophilic archaeon isolated from a marine solar saltern.</title>
        <authorList>
            <person name="Han S."/>
        </authorList>
    </citation>
    <scope>NUCLEOTIDE SEQUENCE [LARGE SCALE GENOMIC DNA]</scope>
    <source>
        <strain evidence="3 4">GX10</strain>
    </source>
</reference>
<dbReference type="AlphaFoldDB" id="A0A2I8VG41"/>
<feature type="transmembrane region" description="Helical" evidence="2">
    <location>
        <begin position="88"/>
        <end position="110"/>
    </location>
</feature>